<reference evidence="1 2" key="1">
    <citation type="journal article" date="2011" name="PLoS Genet.">
        <title>Azospirillum genomes reveal transition of bacteria from aquatic to terrestrial environments.</title>
        <authorList>
            <person name="Wisniewski-Dye F."/>
            <person name="Borziak K."/>
            <person name="Khalsa-Moyers G."/>
            <person name="Alexandre G."/>
            <person name="Sukharnikov L.O."/>
            <person name="Wuichet K."/>
            <person name="Hurst G.B."/>
            <person name="McDonald W.H."/>
            <person name="Robertson J.S."/>
            <person name="Barbe V."/>
            <person name="Calteau A."/>
            <person name="Rouy Z."/>
            <person name="Mangenot S."/>
            <person name="Prigent-Combaret C."/>
            <person name="Normand P."/>
            <person name="Boyer M."/>
            <person name="Siguier P."/>
            <person name="Dessaux Y."/>
            <person name="Elmerich C."/>
            <person name="Condemine G."/>
            <person name="Krishnen G."/>
            <person name="Kennedy I."/>
            <person name="Paterson A.H."/>
            <person name="Gonzalez V."/>
            <person name="Mavingui P."/>
            <person name="Zhulin I.B."/>
        </authorList>
    </citation>
    <scope>NUCLEOTIDE SEQUENCE [LARGE SCALE GENOMIC DNA]</scope>
    <source>
        <strain evidence="1 2">Sp245</strain>
    </source>
</reference>
<dbReference type="KEGG" id="abs:AZOBR_p340129"/>
<evidence type="ECO:0000313" key="2">
    <source>
        <dbReference type="Proteomes" id="UP000007319"/>
    </source>
</evidence>
<evidence type="ECO:0000313" key="1">
    <source>
        <dbReference type="EMBL" id="CCD02891.1"/>
    </source>
</evidence>
<keyword evidence="2" id="KW-1185">Reference proteome</keyword>
<sequence>MAVLKPEVKAFIVQAVACFDPPSTVVESVKTGFGVVVSRQQVEAHDPTKVSGRGLAERWKELFEETRKAFLEDTSAIGISHKAVRLRALNRMAAKAEGMGNMALAAQLMEQAAKECGDAFTNKVRKELSGPGGAPIPVANLSVDEWKGIAREVADEV</sequence>
<dbReference type="RefSeq" id="WP_014199403.1">
    <property type="nucleotide sequence ID" value="NC_016595.1"/>
</dbReference>
<dbReference type="AlphaFoldDB" id="A0A9P1JZQ3"/>
<geneLocation type="plasmid" evidence="1 2">
    <name>AZOBR_p3</name>
</geneLocation>
<evidence type="ECO:0008006" key="3">
    <source>
        <dbReference type="Google" id="ProtNLM"/>
    </source>
</evidence>
<accession>A0A9P1JZQ3</accession>
<dbReference type="Pfam" id="PF10045">
    <property type="entry name" value="DUF2280"/>
    <property type="match status" value="1"/>
</dbReference>
<name>A0A9P1JZQ3_9PROT</name>
<gene>
    <name evidence="1" type="ORF">AZOBR_p340129</name>
</gene>
<proteinExistence type="predicted"/>
<keyword evidence="1" id="KW-0614">Plasmid</keyword>
<dbReference type="Proteomes" id="UP000007319">
    <property type="component" value="Plasmid AZOBR_p3"/>
</dbReference>
<dbReference type="EMBL" id="HE577330">
    <property type="protein sequence ID" value="CCD02891.1"/>
    <property type="molecule type" value="Genomic_DNA"/>
</dbReference>
<dbReference type="InterPro" id="IPR018738">
    <property type="entry name" value="DUF2280"/>
</dbReference>
<protein>
    <recommendedName>
        <fullName evidence="3">DUF2280 domain-containing protein</fullName>
    </recommendedName>
</protein>
<organism evidence="1 2">
    <name type="scientific">Azospirillum baldaniorum</name>
    <dbReference type="NCBI Taxonomy" id="1064539"/>
    <lineage>
        <taxon>Bacteria</taxon>
        <taxon>Pseudomonadati</taxon>
        <taxon>Pseudomonadota</taxon>
        <taxon>Alphaproteobacteria</taxon>
        <taxon>Rhodospirillales</taxon>
        <taxon>Azospirillaceae</taxon>
        <taxon>Azospirillum</taxon>
    </lineage>
</organism>